<dbReference type="Gene3D" id="3.30.70.920">
    <property type="match status" value="1"/>
</dbReference>
<dbReference type="InterPro" id="IPR036390">
    <property type="entry name" value="WH_DNA-bd_sf"/>
</dbReference>
<dbReference type="InterPro" id="IPR011991">
    <property type="entry name" value="ArsR-like_HTH"/>
</dbReference>
<name>A0A2S5KL02_9PROT</name>
<dbReference type="Pfam" id="PF01037">
    <property type="entry name" value="AsnC_trans_reg"/>
    <property type="match status" value="1"/>
</dbReference>
<dbReference type="InterPro" id="IPR000485">
    <property type="entry name" value="AsnC-type_HTH_dom"/>
</dbReference>
<dbReference type="GO" id="GO:0043565">
    <property type="term" value="F:sequence-specific DNA binding"/>
    <property type="evidence" value="ECO:0007669"/>
    <property type="project" value="InterPro"/>
</dbReference>
<dbReference type="Gene3D" id="1.10.10.10">
    <property type="entry name" value="Winged helix-like DNA-binding domain superfamily/Winged helix DNA-binding domain"/>
    <property type="match status" value="1"/>
</dbReference>
<keyword evidence="1" id="KW-0805">Transcription regulation</keyword>
<dbReference type="InterPro" id="IPR019887">
    <property type="entry name" value="Tscrpt_reg_AsnC/Lrp_C"/>
</dbReference>
<dbReference type="PANTHER" id="PTHR30154">
    <property type="entry name" value="LEUCINE-RESPONSIVE REGULATORY PROTEIN"/>
    <property type="match status" value="1"/>
</dbReference>
<dbReference type="GO" id="GO:0043200">
    <property type="term" value="P:response to amino acid"/>
    <property type="evidence" value="ECO:0007669"/>
    <property type="project" value="TreeGrafter"/>
</dbReference>
<proteinExistence type="predicted"/>
<dbReference type="SUPFAM" id="SSF46785">
    <property type="entry name" value="Winged helix' DNA-binding domain"/>
    <property type="match status" value="1"/>
</dbReference>
<feature type="domain" description="HTH asnC-type" evidence="4">
    <location>
        <begin position="1"/>
        <end position="62"/>
    </location>
</feature>
<evidence type="ECO:0000259" key="4">
    <source>
        <dbReference type="PROSITE" id="PS50956"/>
    </source>
</evidence>
<dbReference type="GO" id="GO:0006355">
    <property type="term" value="P:regulation of DNA-templated transcription"/>
    <property type="evidence" value="ECO:0007669"/>
    <property type="project" value="UniProtKB-ARBA"/>
</dbReference>
<evidence type="ECO:0000256" key="1">
    <source>
        <dbReference type="ARBA" id="ARBA00023015"/>
    </source>
</evidence>
<organism evidence="5 6">
    <name type="scientific">Proteobacteria bacterium 228</name>
    <dbReference type="NCBI Taxonomy" id="2083153"/>
    <lineage>
        <taxon>Bacteria</taxon>
        <taxon>Pseudomonadati</taxon>
        <taxon>Pseudomonadota</taxon>
    </lineage>
</organism>
<protein>
    <submittedName>
        <fullName evidence="5">AsnC family transcriptional regulator</fullName>
    </submittedName>
</protein>
<dbReference type="EMBL" id="PRLP01000087">
    <property type="protein sequence ID" value="PPC75514.1"/>
    <property type="molecule type" value="Genomic_DNA"/>
</dbReference>
<keyword evidence="3" id="KW-0804">Transcription</keyword>
<dbReference type="SMART" id="SM00344">
    <property type="entry name" value="HTH_ASNC"/>
    <property type="match status" value="1"/>
</dbReference>
<evidence type="ECO:0000313" key="5">
    <source>
        <dbReference type="EMBL" id="PPC75514.1"/>
    </source>
</evidence>
<dbReference type="GO" id="GO:0005829">
    <property type="term" value="C:cytosol"/>
    <property type="evidence" value="ECO:0007669"/>
    <property type="project" value="TreeGrafter"/>
</dbReference>
<evidence type="ECO:0000313" key="6">
    <source>
        <dbReference type="Proteomes" id="UP000238196"/>
    </source>
</evidence>
<reference evidence="5 6" key="1">
    <citation type="submission" date="2018-02" db="EMBL/GenBank/DDBJ databases">
        <title>novel marine gammaproteobacteria from coastal saline agro ecosystem.</title>
        <authorList>
            <person name="Krishnan R."/>
            <person name="Ramesh Kumar N."/>
        </authorList>
    </citation>
    <scope>NUCLEOTIDE SEQUENCE [LARGE SCALE GENOMIC DNA]</scope>
    <source>
        <strain evidence="5 6">228</strain>
    </source>
</reference>
<dbReference type="CDD" id="cd00090">
    <property type="entry name" value="HTH_ARSR"/>
    <property type="match status" value="1"/>
</dbReference>
<dbReference type="PRINTS" id="PR00033">
    <property type="entry name" value="HTHASNC"/>
</dbReference>
<dbReference type="Pfam" id="PF13404">
    <property type="entry name" value="HTH_AsnC-type"/>
    <property type="match status" value="1"/>
</dbReference>
<dbReference type="SUPFAM" id="SSF54909">
    <property type="entry name" value="Dimeric alpha+beta barrel"/>
    <property type="match status" value="1"/>
</dbReference>
<dbReference type="InterPro" id="IPR019888">
    <property type="entry name" value="Tscrpt_reg_AsnC-like"/>
</dbReference>
<accession>A0A2S5KL02</accession>
<dbReference type="InterPro" id="IPR011008">
    <property type="entry name" value="Dimeric_a/b-barrel"/>
</dbReference>
<evidence type="ECO:0000256" key="3">
    <source>
        <dbReference type="ARBA" id="ARBA00023163"/>
    </source>
</evidence>
<sequence length="139" mass="16130">MDKFDQHIISLLRNDARMPVAQIAREVSLSRSAVSERIRQLEEQGTIVGYYAKVASADRAQVCAYLELFYVDSKCEKYVTLMRAYPEIKRCCAISGETDMMVYVETASMERLIEIRSAVESFPNMQRVKTHMIMKEWEM</sequence>
<dbReference type="Proteomes" id="UP000238196">
    <property type="component" value="Unassembled WGS sequence"/>
</dbReference>
<comment type="caution">
    <text evidence="5">The sequence shown here is derived from an EMBL/GenBank/DDBJ whole genome shotgun (WGS) entry which is preliminary data.</text>
</comment>
<gene>
    <name evidence="5" type="ORF">C4K68_20050</name>
</gene>
<dbReference type="OrthoDB" id="5476at2"/>
<dbReference type="PANTHER" id="PTHR30154:SF34">
    <property type="entry name" value="TRANSCRIPTIONAL REGULATOR AZLB"/>
    <property type="match status" value="1"/>
</dbReference>
<dbReference type="InterPro" id="IPR036388">
    <property type="entry name" value="WH-like_DNA-bd_sf"/>
</dbReference>
<dbReference type="AlphaFoldDB" id="A0A2S5KL02"/>
<keyword evidence="2" id="KW-0238">DNA-binding</keyword>
<dbReference type="PROSITE" id="PS50956">
    <property type="entry name" value="HTH_ASNC_2"/>
    <property type="match status" value="1"/>
</dbReference>
<evidence type="ECO:0000256" key="2">
    <source>
        <dbReference type="ARBA" id="ARBA00023125"/>
    </source>
</evidence>